<dbReference type="Gene3D" id="3.50.30.20">
    <property type="entry name" value="Carbamoyl-phosphate synthase small subunit, N-terminal domain"/>
    <property type="match status" value="1"/>
</dbReference>
<dbReference type="PANTHER" id="PTHR43418">
    <property type="entry name" value="MULTIFUNCTIONAL TRYPTOPHAN BIOSYNTHESIS PROTEIN-RELATED"/>
    <property type="match status" value="1"/>
</dbReference>
<feature type="binding site" evidence="8">
    <location>
        <position position="225"/>
    </location>
    <ligand>
        <name>L-glutamine</name>
        <dbReference type="ChEBI" id="CHEBI:58359"/>
    </ligand>
</feature>
<feature type="binding site" evidence="8">
    <location>
        <position position="50"/>
    </location>
    <ligand>
        <name>L-glutamine</name>
        <dbReference type="ChEBI" id="CHEBI:58359"/>
    </ligand>
</feature>
<dbReference type="InterPro" id="IPR002474">
    <property type="entry name" value="CarbamoylP_synth_ssu_N"/>
</dbReference>
<keyword evidence="11" id="KW-1185">Reference proteome</keyword>
<keyword evidence="4 8" id="KW-0547">Nucleotide-binding</keyword>
<dbReference type="InterPro" id="IPR035686">
    <property type="entry name" value="CPSase_GATase1"/>
</dbReference>
<dbReference type="SUPFAM" id="SSF52021">
    <property type="entry name" value="Carbamoyl phosphate synthetase, small subunit N-terminal domain"/>
    <property type="match status" value="1"/>
</dbReference>
<sequence length="363" mass="38999">MSENRKSAALILADGTVYRGVSFGAAGTVFGEIVFTTGVSGFQETLTDPSNFGQIVVQTFPSVGGYGVNKDDYASDRCHLSGYVVRSVTELPSNYKMTETLGQFVTEQGVVGIEDVDTRAITRHIRDFGSMNAMISTEHLEPTAEVLEQIRSWKMEKAVESVVSAGGEYPAAEEKKHVCMVDFGRRNGSVAALNHYGIGVTVLPCTTPVEELLAVKCDGYVLSEGPGDPAACEKYLPAVKALMESGRPVLGLGLGHQLMALSQGAACEKLLHGHRGANQPVKNLETGHVYVTTQNHSYAVKADSLPAFAKVTEKNLNDDTTAAIVYDGMPAFSVQYNPESVVGGRDKGAVYRRFMELMSTGRN</sequence>
<gene>
    <name evidence="8 10" type="primary">carA</name>
    <name evidence="10" type="ORF">H9X81_02785</name>
</gene>
<comment type="pathway">
    <text evidence="8">Pyrimidine metabolism; UMP biosynthesis via de novo pathway; (S)-dihydroorotate from bicarbonate: step 1/3.</text>
</comment>
<dbReference type="InterPro" id="IPR017926">
    <property type="entry name" value="GATASE"/>
</dbReference>
<comment type="caution">
    <text evidence="8">Lacks conserved residue(s) required for the propagation of feature annotation.</text>
</comment>
<dbReference type="HAMAP" id="MF_01209">
    <property type="entry name" value="CPSase_S_chain"/>
    <property type="match status" value="1"/>
</dbReference>
<accession>A0ABS2GLM6</accession>
<organism evidence="10 11">
    <name type="scientific">Hydrogenoanaerobacterium saccharovorans</name>
    <dbReference type="NCBI Taxonomy" id="474960"/>
    <lineage>
        <taxon>Bacteria</taxon>
        <taxon>Bacillati</taxon>
        <taxon>Bacillota</taxon>
        <taxon>Clostridia</taxon>
        <taxon>Eubacteriales</taxon>
        <taxon>Oscillospiraceae</taxon>
        <taxon>Hydrogenoanaerobacterium</taxon>
    </lineage>
</organism>
<comment type="similarity">
    <text evidence="2 8">Belongs to the CarA family.</text>
</comment>
<dbReference type="Proteomes" id="UP000724149">
    <property type="component" value="Unassembled WGS sequence"/>
</dbReference>
<evidence type="ECO:0000256" key="8">
    <source>
        <dbReference type="HAMAP-Rule" id="MF_01209"/>
    </source>
</evidence>
<evidence type="ECO:0000256" key="5">
    <source>
        <dbReference type="ARBA" id="ARBA00022840"/>
    </source>
</evidence>
<feature type="binding site" evidence="8">
    <location>
        <position position="254"/>
    </location>
    <ligand>
        <name>L-glutamine</name>
        <dbReference type="ChEBI" id="CHEBI:58359"/>
    </ligand>
</feature>
<evidence type="ECO:0000256" key="3">
    <source>
        <dbReference type="ARBA" id="ARBA00022598"/>
    </source>
</evidence>
<comment type="catalytic activity">
    <reaction evidence="7 8">
        <text>hydrogencarbonate + L-glutamine + 2 ATP + H2O = carbamoyl phosphate + L-glutamate + 2 ADP + phosphate + 2 H(+)</text>
        <dbReference type="Rhea" id="RHEA:18633"/>
        <dbReference type="ChEBI" id="CHEBI:15377"/>
        <dbReference type="ChEBI" id="CHEBI:15378"/>
        <dbReference type="ChEBI" id="CHEBI:17544"/>
        <dbReference type="ChEBI" id="CHEBI:29985"/>
        <dbReference type="ChEBI" id="CHEBI:30616"/>
        <dbReference type="ChEBI" id="CHEBI:43474"/>
        <dbReference type="ChEBI" id="CHEBI:58228"/>
        <dbReference type="ChEBI" id="CHEBI:58359"/>
        <dbReference type="ChEBI" id="CHEBI:456216"/>
        <dbReference type="EC" id="6.3.5.5"/>
    </reaction>
</comment>
<keyword evidence="6 8" id="KW-0315">Glutamine amidotransferase</keyword>
<name>A0ABS2GLM6_9FIRM</name>
<dbReference type="PRINTS" id="PR00097">
    <property type="entry name" value="ANTSNTHASEII"/>
</dbReference>
<dbReference type="NCBIfam" id="TIGR01368">
    <property type="entry name" value="CPSaseIIsmall"/>
    <property type="match status" value="1"/>
</dbReference>
<evidence type="ECO:0000256" key="1">
    <source>
        <dbReference type="ARBA" id="ARBA00005077"/>
    </source>
</evidence>
<comment type="catalytic activity">
    <reaction evidence="8">
        <text>L-glutamine + H2O = L-glutamate + NH4(+)</text>
        <dbReference type="Rhea" id="RHEA:15889"/>
        <dbReference type="ChEBI" id="CHEBI:15377"/>
        <dbReference type="ChEBI" id="CHEBI:28938"/>
        <dbReference type="ChEBI" id="CHEBI:29985"/>
        <dbReference type="ChEBI" id="CHEBI:58359"/>
    </reaction>
</comment>
<dbReference type="NCBIfam" id="NF009475">
    <property type="entry name" value="PRK12838.1"/>
    <property type="match status" value="1"/>
</dbReference>
<evidence type="ECO:0000256" key="4">
    <source>
        <dbReference type="ARBA" id="ARBA00022741"/>
    </source>
</evidence>
<feature type="domain" description="Carbamoyl-phosphate synthase small subunit N-terminal" evidence="9">
    <location>
        <begin position="6"/>
        <end position="136"/>
    </location>
</feature>
<keyword evidence="8" id="KW-0055">Arginine biosynthesis</keyword>
<feature type="binding site" evidence="8">
    <location>
        <position position="257"/>
    </location>
    <ligand>
        <name>L-glutamine</name>
        <dbReference type="ChEBI" id="CHEBI:58359"/>
    </ligand>
</feature>
<comment type="caution">
    <text evidence="10">The sequence shown here is derived from an EMBL/GenBank/DDBJ whole genome shotgun (WGS) entry which is preliminary data.</text>
</comment>
<comment type="pathway">
    <text evidence="1 8">Amino-acid biosynthesis; L-arginine biosynthesis; carbamoyl phosphate from bicarbonate: step 1/1.</text>
</comment>
<keyword evidence="8" id="KW-0028">Amino-acid biosynthesis</keyword>
<feature type="binding site" evidence="8">
    <location>
        <position position="298"/>
    </location>
    <ligand>
        <name>L-glutamine</name>
        <dbReference type="ChEBI" id="CHEBI:58359"/>
    </ligand>
</feature>
<dbReference type="EMBL" id="JACSNR010000002">
    <property type="protein sequence ID" value="MBM6922624.1"/>
    <property type="molecule type" value="Genomic_DNA"/>
</dbReference>
<reference evidence="10 11" key="1">
    <citation type="journal article" date="2021" name="Sci. Rep.">
        <title>The distribution of antibiotic resistance genes in chicken gut microbiota commensals.</title>
        <authorList>
            <person name="Juricova H."/>
            <person name="Matiasovicova J."/>
            <person name="Kubasova T."/>
            <person name="Cejkova D."/>
            <person name="Rychlik I."/>
        </authorList>
    </citation>
    <scope>NUCLEOTIDE SEQUENCE [LARGE SCALE GENOMIC DNA]</scope>
    <source>
        <strain evidence="10 11">An564</strain>
    </source>
</reference>
<feature type="binding site" evidence="8">
    <location>
        <position position="295"/>
    </location>
    <ligand>
        <name>L-glutamine</name>
        <dbReference type="ChEBI" id="CHEBI:58359"/>
    </ligand>
</feature>
<dbReference type="InterPro" id="IPR029062">
    <property type="entry name" value="Class_I_gatase-like"/>
</dbReference>
<evidence type="ECO:0000313" key="10">
    <source>
        <dbReference type="EMBL" id="MBM6922624.1"/>
    </source>
</evidence>
<feature type="region of interest" description="CPSase" evidence="8">
    <location>
        <begin position="1"/>
        <end position="176"/>
    </location>
</feature>
<dbReference type="RefSeq" id="WP_177502712.1">
    <property type="nucleotide sequence ID" value="NZ_JACSNR010000002.1"/>
</dbReference>
<evidence type="ECO:0000313" key="11">
    <source>
        <dbReference type="Proteomes" id="UP000724149"/>
    </source>
</evidence>
<protein>
    <recommendedName>
        <fullName evidence="8">Carbamoyl phosphate synthase small chain</fullName>
        <ecNumber evidence="8">6.3.5.5</ecNumber>
    </recommendedName>
    <alternativeName>
        <fullName evidence="8">Carbamoyl phosphate synthetase glutamine chain</fullName>
    </alternativeName>
</protein>
<feature type="active site" evidence="8">
    <location>
        <position position="339"/>
    </location>
</feature>
<dbReference type="SMART" id="SM01097">
    <property type="entry name" value="CPSase_sm_chain"/>
    <property type="match status" value="1"/>
</dbReference>
<comment type="subunit">
    <text evidence="8">Composed of two chains; the small (or glutamine) chain promotes the hydrolysis of glutamine to ammonia, which is used by the large (or ammonia) chain to synthesize carbamoyl phosphate. Tetramer of heterodimers (alpha,beta)4.</text>
</comment>
<dbReference type="Pfam" id="PF00117">
    <property type="entry name" value="GATase"/>
    <property type="match status" value="1"/>
</dbReference>
<dbReference type="PRINTS" id="PR00099">
    <property type="entry name" value="CPSGATASE"/>
</dbReference>
<keyword evidence="5 8" id="KW-0067">ATP-binding</keyword>
<dbReference type="Gene3D" id="3.40.50.880">
    <property type="match status" value="1"/>
</dbReference>
<dbReference type="PROSITE" id="PS51273">
    <property type="entry name" value="GATASE_TYPE_1"/>
    <property type="match status" value="1"/>
</dbReference>
<dbReference type="InterPro" id="IPR006274">
    <property type="entry name" value="CarbamoylP_synth_ssu"/>
</dbReference>
<proteinExistence type="inferred from homology"/>
<comment type="function">
    <text evidence="8">Small subunit of the glutamine-dependent carbamoyl phosphate synthetase (CPSase). CPSase catalyzes the formation of carbamoyl phosphate from the ammonia moiety of glutamine, carbonate, and phosphate donated by ATP, constituting the first step of 2 biosynthetic pathways, one leading to arginine and/or urea and the other to pyrimidine nucleotides. The small subunit (glutamine amidotransferase) binds and cleaves glutamine to supply the large subunit with the substrate ammonia.</text>
</comment>
<keyword evidence="8" id="KW-0665">Pyrimidine biosynthesis</keyword>
<dbReference type="Pfam" id="PF00988">
    <property type="entry name" value="CPSase_sm_chain"/>
    <property type="match status" value="1"/>
</dbReference>
<evidence type="ECO:0000259" key="9">
    <source>
        <dbReference type="SMART" id="SM01097"/>
    </source>
</evidence>
<dbReference type="PANTHER" id="PTHR43418:SF7">
    <property type="entry name" value="CARBAMOYL-PHOSPHATE SYNTHASE SMALL CHAIN"/>
    <property type="match status" value="1"/>
</dbReference>
<evidence type="ECO:0000256" key="2">
    <source>
        <dbReference type="ARBA" id="ARBA00007800"/>
    </source>
</evidence>
<dbReference type="InterPro" id="IPR050472">
    <property type="entry name" value="Anth_synth/Amidotransfase"/>
</dbReference>
<dbReference type="InterPro" id="IPR036480">
    <property type="entry name" value="CarbP_synth_ssu_N_sf"/>
</dbReference>
<evidence type="ECO:0000256" key="7">
    <source>
        <dbReference type="ARBA" id="ARBA00048816"/>
    </source>
</evidence>
<dbReference type="EC" id="6.3.5.5" evidence="8"/>
<dbReference type="SUPFAM" id="SSF52317">
    <property type="entry name" value="Class I glutamine amidotransferase-like"/>
    <property type="match status" value="1"/>
</dbReference>
<feature type="binding site" evidence="8">
    <location>
        <position position="227"/>
    </location>
    <ligand>
        <name>L-glutamine</name>
        <dbReference type="ChEBI" id="CHEBI:58359"/>
    </ligand>
</feature>
<dbReference type="PRINTS" id="PR00096">
    <property type="entry name" value="GATASE"/>
</dbReference>
<dbReference type="GO" id="GO:0004088">
    <property type="term" value="F:carbamoyl-phosphate synthase (glutamine-hydrolyzing) activity"/>
    <property type="evidence" value="ECO:0007669"/>
    <property type="project" value="UniProtKB-EC"/>
</dbReference>
<dbReference type="CDD" id="cd01744">
    <property type="entry name" value="GATase1_CPSase"/>
    <property type="match status" value="1"/>
</dbReference>
<keyword evidence="3 8" id="KW-0436">Ligase</keyword>
<evidence type="ECO:0000256" key="6">
    <source>
        <dbReference type="ARBA" id="ARBA00022962"/>
    </source>
</evidence>